<dbReference type="EMBL" id="HE804045">
    <property type="protein sequence ID" value="CCH30614.1"/>
    <property type="molecule type" value="Genomic_DNA"/>
</dbReference>
<name>K0K193_SACES</name>
<dbReference type="STRING" id="1179773.BN6_33100"/>
<dbReference type="HOGENOM" id="CLU_055261_1_4_11"/>
<sequence length="160" mass="18041">MRAKRGRAHGSESCGPGQGGYELHVLSDRSGMPLVVGISRGNVVDADGLKPMVAGLLSRHDPVRSRHGKPRKLHVDKAYGTAELRRWLRGKRIGVRIARKGVESSQRLGRHRWAIERTMSWLTGYRRLSPCYERHPFNYLAFLGLAAALPCWKRFLKATM</sequence>
<feature type="domain" description="Transposase IS4-like" evidence="1">
    <location>
        <begin position="14"/>
        <end position="149"/>
    </location>
</feature>
<keyword evidence="3" id="KW-1185">Reference proteome</keyword>
<evidence type="ECO:0000313" key="3">
    <source>
        <dbReference type="Proteomes" id="UP000006281"/>
    </source>
</evidence>
<dbReference type="PATRIC" id="fig|1179773.3.peg.3314"/>
<dbReference type="InterPro" id="IPR002559">
    <property type="entry name" value="Transposase_11"/>
</dbReference>
<evidence type="ECO:0000313" key="2">
    <source>
        <dbReference type="EMBL" id="CCH30614.1"/>
    </source>
</evidence>
<dbReference type="AlphaFoldDB" id="K0K193"/>
<accession>K0K193</accession>
<evidence type="ECO:0000259" key="1">
    <source>
        <dbReference type="Pfam" id="PF01609"/>
    </source>
</evidence>
<reference evidence="2 3" key="1">
    <citation type="journal article" date="2012" name="BMC Genomics">
        <title>Complete genome sequence of Saccharothrix espanaensis DSM 44229T and comparison to the other completely sequenced Pseudonocardiaceae.</title>
        <authorList>
            <person name="Strobel T."/>
            <person name="Al-Dilaimi A."/>
            <person name="Blom J."/>
            <person name="Gessner A."/>
            <person name="Kalinowski J."/>
            <person name="Luzhetska M."/>
            <person name="Puhler A."/>
            <person name="Szczepanowski R."/>
            <person name="Bechthold A."/>
            <person name="Ruckert C."/>
        </authorList>
    </citation>
    <scope>NUCLEOTIDE SEQUENCE [LARGE SCALE GENOMIC DNA]</scope>
    <source>
        <strain evidence="3">ATCC 51144 / DSM 44229 / JCM 9112 / NBRC 15066 / NRRL 15764</strain>
    </source>
</reference>
<dbReference type="eggNOG" id="COG3293">
    <property type="taxonomic scope" value="Bacteria"/>
</dbReference>
<organism evidence="2 3">
    <name type="scientific">Saccharothrix espanaensis (strain ATCC 51144 / DSM 44229 / JCM 9112 / NBRC 15066 / NRRL 15764)</name>
    <dbReference type="NCBI Taxonomy" id="1179773"/>
    <lineage>
        <taxon>Bacteria</taxon>
        <taxon>Bacillati</taxon>
        <taxon>Actinomycetota</taxon>
        <taxon>Actinomycetes</taxon>
        <taxon>Pseudonocardiales</taxon>
        <taxon>Pseudonocardiaceae</taxon>
        <taxon>Saccharothrix</taxon>
    </lineage>
</organism>
<dbReference type="GO" id="GO:0003677">
    <property type="term" value="F:DNA binding"/>
    <property type="evidence" value="ECO:0007669"/>
    <property type="project" value="InterPro"/>
</dbReference>
<dbReference type="Proteomes" id="UP000006281">
    <property type="component" value="Chromosome"/>
</dbReference>
<dbReference type="GO" id="GO:0004803">
    <property type="term" value="F:transposase activity"/>
    <property type="evidence" value="ECO:0007669"/>
    <property type="project" value="InterPro"/>
</dbReference>
<dbReference type="GO" id="GO:0006313">
    <property type="term" value="P:DNA transposition"/>
    <property type="evidence" value="ECO:0007669"/>
    <property type="project" value="InterPro"/>
</dbReference>
<dbReference type="PANTHER" id="PTHR30007">
    <property type="entry name" value="PHP DOMAIN PROTEIN"/>
    <property type="match status" value="1"/>
</dbReference>
<proteinExistence type="predicted"/>
<dbReference type="Pfam" id="PF01609">
    <property type="entry name" value="DDE_Tnp_1"/>
    <property type="match status" value="1"/>
</dbReference>
<gene>
    <name evidence="2" type="ordered locus">BN6_33100</name>
</gene>
<protein>
    <recommendedName>
        <fullName evidence="1">Transposase IS4-like domain-containing protein</fullName>
    </recommendedName>
</protein>
<dbReference type="KEGG" id="sesp:BN6_33100"/>